<evidence type="ECO:0000256" key="5">
    <source>
        <dbReference type="ARBA" id="ARBA00022692"/>
    </source>
</evidence>
<dbReference type="OrthoDB" id="2019572at2759"/>
<keyword evidence="7 12" id="KW-1133">Transmembrane helix</keyword>
<dbReference type="PANTHER" id="PTHR19297:SF183">
    <property type="entry name" value="N-ACETYLLACTOSAMINIDE BETA-1,6-N-ACETYLGLUCOSAMINYL-TRANSFERASE"/>
    <property type="match status" value="1"/>
</dbReference>
<comment type="caution">
    <text evidence="14">The sequence shown here is derived from an EMBL/GenBank/DDBJ whole genome shotgun (WGS) entry which is preliminary data.</text>
</comment>
<gene>
    <name evidence="14" type="ORF">J0S82_010247</name>
</gene>
<evidence type="ECO:0000256" key="4">
    <source>
        <dbReference type="ARBA" id="ARBA00022679"/>
    </source>
</evidence>
<keyword evidence="5 12" id="KW-0812">Transmembrane</keyword>
<keyword evidence="4" id="KW-0808">Transferase</keyword>
<keyword evidence="3" id="KW-0328">Glycosyltransferase</keyword>
<evidence type="ECO:0000256" key="7">
    <source>
        <dbReference type="ARBA" id="ARBA00022989"/>
    </source>
</evidence>
<dbReference type="Pfam" id="PF02485">
    <property type="entry name" value="Branch"/>
    <property type="match status" value="3"/>
</dbReference>
<keyword evidence="15" id="KW-1185">Reference proteome</keyword>
<dbReference type="GO" id="GO:0000139">
    <property type="term" value="C:Golgi membrane"/>
    <property type="evidence" value="ECO:0007669"/>
    <property type="project" value="UniProtKB-SubCell"/>
</dbReference>
<feature type="chain" id="PRO_5035328261" evidence="13">
    <location>
        <begin position="30"/>
        <end position="992"/>
    </location>
</feature>
<proteinExistence type="inferred from homology"/>
<reference evidence="14" key="1">
    <citation type="journal article" date="2021" name="Evol. Appl.">
        <title>The genome of the Pyrenean desman and the effects of bottlenecks and inbreeding on the genomic landscape of an endangered species.</title>
        <authorList>
            <person name="Escoda L."/>
            <person name="Castresana J."/>
        </authorList>
    </citation>
    <scope>NUCLEOTIDE SEQUENCE</scope>
    <source>
        <strain evidence="14">IBE-C5619</strain>
    </source>
</reference>
<accession>A0A8J5ZW61</accession>
<keyword evidence="9 12" id="KW-0472">Membrane</keyword>
<feature type="transmembrane region" description="Helical" evidence="12">
    <location>
        <begin position="312"/>
        <end position="333"/>
    </location>
</feature>
<protein>
    <submittedName>
        <fullName evidence="14">N-acetyllactosaminide beta-1,6-N-acetylglucosaminyl-transferase</fullName>
    </submittedName>
</protein>
<comment type="subcellular location">
    <subcellularLocation>
        <location evidence="1">Golgi apparatus membrane</location>
        <topology evidence="1">Single-pass type II membrane protein</topology>
    </subcellularLocation>
</comment>
<evidence type="ECO:0000256" key="8">
    <source>
        <dbReference type="ARBA" id="ARBA00023034"/>
    </source>
</evidence>
<keyword evidence="10" id="KW-0325">Glycoprotein</keyword>
<organism evidence="14 15">
    <name type="scientific">Galemys pyrenaicus</name>
    <name type="common">Iberian desman</name>
    <name type="synonym">Pyrenean desman</name>
    <dbReference type="NCBI Taxonomy" id="202257"/>
    <lineage>
        <taxon>Eukaryota</taxon>
        <taxon>Metazoa</taxon>
        <taxon>Chordata</taxon>
        <taxon>Craniata</taxon>
        <taxon>Vertebrata</taxon>
        <taxon>Euteleostomi</taxon>
        <taxon>Mammalia</taxon>
        <taxon>Eutheria</taxon>
        <taxon>Laurasiatheria</taxon>
        <taxon>Eulipotyphla</taxon>
        <taxon>Talpidae</taxon>
        <taxon>Galemys</taxon>
    </lineage>
</organism>
<name>A0A8J5ZW61_GALPY</name>
<keyword evidence="8" id="KW-0333">Golgi apparatus</keyword>
<comment type="similarity">
    <text evidence="11">Belongs to the glycosyltransferase 14 family.</text>
</comment>
<evidence type="ECO:0000256" key="1">
    <source>
        <dbReference type="ARBA" id="ARBA00004323"/>
    </source>
</evidence>
<evidence type="ECO:0000313" key="15">
    <source>
        <dbReference type="Proteomes" id="UP000700334"/>
    </source>
</evidence>
<dbReference type="GO" id="GO:0007179">
    <property type="term" value="P:transforming growth factor beta receptor signaling pathway"/>
    <property type="evidence" value="ECO:0007669"/>
    <property type="project" value="TreeGrafter"/>
</dbReference>
<evidence type="ECO:0000256" key="11">
    <source>
        <dbReference type="ARBA" id="ARBA00038150"/>
    </source>
</evidence>
<dbReference type="PANTHER" id="PTHR19297">
    <property type="entry name" value="GLYCOSYLTRANSFERASE 14 FAMILY MEMBER"/>
    <property type="match status" value="1"/>
</dbReference>
<evidence type="ECO:0000256" key="13">
    <source>
        <dbReference type="SAM" id="SignalP"/>
    </source>
</evidence>
<evidence type="ECO:0000313" key="14">
    <source>
        <dbReference type="EMBL" id="KAG8507717.1"/>
    </source>
</evidence>
<evidence type="ECO:0000256" key="6">
    <source>
        <dbReference type="ARBA" id="ARBA00022968"/>
    </source>
</evidence>
<evidence type="ECO:0000256" key="3">
    <source>
        <dbReference type="ARBA" id="ARBA00022676"/>
    </source>
</evidence>
<evidence type="ECO:0000256" key="9">
    <source>
        <dbReference type="ARBA" id="ARBA00023136"/>
    </source>
</evidence>
<feature type="transmembrane region" description="Helical" evidence="12">
    <location>
        <begin position="627"/>
        <end position="646"/>
    </location>
</feature>
<dbReference type="EMBL" id="JAGFMF010012099">
    <property type="protein sequence ID" value="KAG8507717.1"/>
    <property type="molecule type" value="Genomic_DNA"/>
</dbReference>
<comment type="pathway">
    <text evidence="2">Protein modification; protein glycosylation.</text>
</comment>
<dbReference type="InterPro" id="IPR003406">
    <property type="entry name" value="Glyco_trans_14"/>
</dbReference>
<evidence type="ECO:0000256" key="12">
    <source>
        <dbReference type="SAM" id="Phobius"/>
    </source>
</evidence>
<sequence length="992" mass="112865">MGSWRYSVFSLTLLSSLLFMLVYNKGSWSEKHALWASLANASLLAGVCQRISEGKVFHPSENALKTVLRTPSCPDYLARSHYISAPLSAEEAAFPLAYAMTVHKDFDTFERLFRAVYAPQNVYCVHVDRKARPDFQRAVERLLSCFPNAFPASRREAVVYGGVSRLQADLHCLADLARSAVPWKYALNTCGQDFPLRTNREIVRYLKGFRGRNITPGVLPPAHAVPRTRYVHREHLGREASYVIRTAALKAPPPHNLTVYFGSAYVALTRPFVDFVLHDRRAVDLLRWSRDTYSPDEHFWVTLNRIPGMPAAARYLFIVPVSCVIIFIAFYMFNFGREQSFQLNNSEASLLTQACTSFIEGKTPFLWRHKLRIQEQATCRDYLARSHYISAPLSAEEAAFPLAYAMTVHKDFDTFERLFRAVYAPQNVYCVHVDRKARPDFQRAVERLLSCFPNAFPASRREAVVYGGVSRLQADLHCLADLARSAVPWKYALNTCGQDFPLRTNREIVRYLKGFRGRNITPGVLPPAHAVPRTRYVHREHLGREASYVIRTAALKAPPPHNLTVYFGSAYVALTRPFVDFVLHDRRAVDLLHWSRDTFSPDEHFWVTLNRIPETASSRQVKIMSFWRFYFFAFSALSVVIFVTFYNSQVRQPQSPWSHKSPREGDSRAQACESALDGKPSFLWGRTSLPPLGSVPCPDYLARSHYISAPLSAEEAAFPLAYAMTVHKDFDTFERLFRAVYAPQNVYCVHVDRKARPDFQRAVERLLSCFPNAFPASRREAVVYGGVSRLQADLHCLADLARSAVPWKYALNTCGQDFPLRTNREIVRYLKGFRGRNITPGVLPPAHAVPRTRYVHREHLGREASYVIRTAALKAPPPHNLTVYFGSAYVALTRPFVDFVLHDRRAVDLLRWSRDTYSPDEHFWVTLNRIPGALWPRLPALWPLAEHDLQLNGLQGTCEMLLAKAQASAWSGVPVPTGILPTPEWPQPGQFP</sequence>
<dbReference type="GO" id="GO:0008375">
    <property type="term" value="F:acetylglucosaminyltransferase activity"/>
    <property type="evidence" value="ECO:0007669"/>
    <property type="project" value="TreeGrafter"/>
</dbReference>
<evidence type="ECO:0000256" key="10">
    <source>
        <dbReference type="ARBA" id="ARBA00023180"/>
    </source>
</evidence>
<evidence type="ECO:0000256" key="2">
    <source>
        <dbReference type="ARBA" id="ARBA00004922"/>
    </source>
</evidence>
<keyword evidence="13" id="KW-0732">Signal</keyword>
<dbReference type="Proteomes" id="UP000700334">
    <property type="component" value="Unassembled WGS sequence"/>
</dbReference>
<dbReference type="AlphaFoldDB" id="A0A8J5ZW61"/>
<feature type="signal peptide" evidence="13">
    <location>
        <begin position="1"/>
        <end position="29"/>
    </location>
</feature>
<keyword evidence="6" id="KW-0735">Signal-anchor</keyword>